<dbReference type="InterPro" id="IPR010828">
    <property type="entry name" value="Atf2/Sli1-like"/>
</dbReference>
<keyword evidence="1" id="KW-0812">Transmembrane</keyword>
<dbReference type="InterPro" id="IPR052058">
    <property type="entry name" value="Alcohol_O-acetyltransferase"/>
</dbReference>
<proteinExistence type="predicted"/>
<evidence type="ECO:0000313" key="3">
    <source>
        <dbReference type="Proteomes" id="UP000717696"/>
    </source>
</evidence>
<organism evidence="2 3">
    <name type="scientific">Dactylonectria estremocensis</name>
    <dbReference type="NCBI Taxonomy" id="1079267"/>
    <lineage>
        <taxon>Eukaryota</taxon>
        <taxon>Fungi</taxon>
        <taxon>Dikarya</taxon>
        <taxon>Ascomycota</taxon>
        <taxon>Pezizomycotina</taxon>
        <taxon>Sordariomycetes</taxon>
        <taxon>Hypocreomycetidae</taxon>
        <taxon>Hypocreales</taxon>
        <taxon>Nectriaceae</taxon>
        <taxon>Dactylonectria</taxon>
    </lineage>
</organism>
<dbReference type="Proteomes" id="UP000717696">
    <property type="component" value="Unassembled WGS sequence"/>
</dbReference>
<dbReference type="SUPFAM" id="SSF52777">
    <property type="entry name" value="CoA-dependent acyltransferases"/>
    <property type="match status" value="1"/>
</dbReference>
<accession>A0A9P9J1X5</accession>
<keyword evidence="3" id="KW-1185">Reference proteome</keyword>
<dbReference type="AlphaFoldDB" id="A0A9P9J1X5"/>
<keyword evidence="1" id="KW-1133">Transmembrane helix</keyword>
<dbReference type="Pfam" id="PF07247">
    <property type="entry name" value="AATase"/>
    <property type="match status" value="1"/>
</dbReference>
<protein>
    <submittedName>
        <fullName evidence="2">Alcohol acetyltransferase</fullName>
    </submittedName>
</protein>
<comment type="caution">
    <text evidence="2">The sequence shown here is derived from an EMBL/GenBank/DDBJ whole genome shotgun (WGS) entry which is preliminary data.</text>
</comment>
<evidence type="ECO:0000256" key="1">
    <source>
        <dbReference type="SAM" id="Phobius"/>
    </source>
</evidence>
<dbReference type="PANTHER" id="PTHR28037">
    <property type="entry name" value="ALCOHOL O-ACETYLTRANSFERASE 1-RELATED"/>
    <property type="match status" value="1"/>
</dbReference>
<gene>
    <name evidence="2" type="ORF">B0J13DRAFT_446924</name>
</gene>
<dbReference type="OrthoDB" id="2150604at2759"/>
<feature type="transmembrane region" description="Helical" evidence="1">
    <location>
        <begin position="209"/>
        <end position="227"/>
    </location>
</feature>
<evidence type="ECO:0000313" key="2">
    <source>
        <dbReference type="EMBL" id="KAH7140296.1"/>
    </source>
</evidence>
<sequence length="501" mass="56652">MKNNMSSSPYYTVVRPSNCLDRMFYLQYRVGAQSNVLVSAHYAPTTSSHDRLPKEAVYSAIYSIIETYPELSLIAVQKASKNRKQHRLLLAAMHEIDLETCVEFHDDEEPVASPKVIERLHNEWCWTDEQFNPRKPLWKVVVLGGREVVFVFHHMICDGRFAQIFHREFLATINSFDQDHKPSSHIVKVDPERVKLGKETKEFWTSSSSIIRIIHVFLMLILLRFFVGRRLLFTNLPKPKEHTTSVLIEAGPDNRTKTRVATIRISATTMRCIIAACRERKTTFTPLLIVMILSTLACDYYPEAKVGISNCSLDMRSLYPQEEDGGRLLQCAGGTSKLTWLDRYRQVYRSESSEKGHIIMDIDRAWQLVKDYRAAIVKAIEGKEPPVLVTFRAGNAMADDLEGMLKSTFPALGLHLNNCVQVSNLGSFSAAEQNGQWKIHDMSFSASTVNGNISYNLAVHVAGVEGGDTVVNVSYEYGIFTEEMITGVLEGALGRIQAMVY</sequence>
<keyword evidence="1" id="KW-0472">Membrane</keyword>
<dbReference type="PANTHER" id="PTHR28037:SF1">
    <property type="entry name" value="ALCOHOL O-ACETYLTRANSFERASE 1-RELATED"/>
    <property type="match status" value="1"/>
</dbReference>
<dbReference type="EMBL" id="JAGMUU010000013">
    <property type="protein sequence ID" value="KAH7140296.1"/>
    <property type="molecule type" value="Genomic_DNA"/>
</dbReference>
<name>A0A9P9J1X5_9HYPO</name>
<reference evidence="2" key="1">
    <citation type="journal article" date="2021" name="Nat. Commun.">
        <title>Genetic determinants of endophytism in the Arabidopsis root mycobiome.</title>
        <authorList>
            <person name="Mesny F."/>
            <person name="Miyauchi S."/>
            <person name="Thiergart T."/>
            <person name="Pickel B."/>
            <person name="Atanasova L."/>
            <person name="Karlsson M."/>
            <person name="Huettel B."/>
            <person name="Barry K.W."/>
            <person name="Haridas S."/>
            <person name="Chen C."/>
            <person name="Bauer D."/>
            <person name="Andreopoulos W."/>
            <person name="Pangilinan J."/>
            <person name="LaButti K."/>
            <person name="Riley R."/>
            <person name="Lipzen A."/>
            <person name="Clum A."/>
            <person name="Drula E."/>
            <person name="Henrissat B."/>
            <person name="Kohler A."/>
            <person name="Grigoriev I.V."/>
            <person name="Martin F.M."/>
            <person name="Hacquard S."/>
        </authorList>
    </citation>
    <scope>NUCLEOTIDE SEQUENCE</scope>
    <source>
        <strain evidence="2">MPI-CAGE-AT-0021</strain>
    </source>
</reference>